<evidence type="ECO:0008006" key="3">
    <source>
        <dbReference type="Google" id="ProtNLM"/>
    </source>
</evidence>
<evidence type="ECO:0000313" key="1">
    <source>
        <dbReference type="EMBL" id="NYF77851.1"/>
    </source>
</evidence>
<dbReference type="EMBL" id="JACCCW010000001">
    <property type="protein sequence ID" value="NYF77851.1"/>
    <property type="molecule type" value="Genomic_DNA"/>
</dbReference>
<name>A0A7Y9PDD4_9BACT</name>
<protein>
    <recommendedName>
        <fullName evidence="3">DUF481 domain-containing protein</fullName>
    </recommendedName>
</protein>
<proteinExistence type="predicted"/>
<dbReference type="Proteomes" id="UP000589520">
    <property type="component" value="Unassembled WGS sequence"/>
</dbReference>
<sequence length="396" mass="43094">MNLSHKSGFVLNTLRDLLVAGIVSCGIAWPAIAQDKPAKPEPDVLVFKNGDQLTGTLLSGAGNSVVFKSDMAGQITVSLDNVKELRSNGSFAVLKKDVPLTRKDIQQKVQQGKVEYADGSLNVAAASGVSSSVPEKDLSLIIDQPTFNKSLQRQSLLNGWKGGATAGATAVQSTNYGTTFNLGLNLVRTAPLVSYLPPHDRQIFNLIETYGKLTEPVVPQTTPATPNSVAKTSIFHTDFEYDRYFTPRFYALGDTSFDHNFAQGLNLQQLYGGGFGWTVIQQPKQQLDVKVDVHYEMQQFLPTADTANQNLIGSTFSEAYRRTLPKKLLLTETGSVLPAWNNTKAYSALGAINLALPTFHRLTVNAGVSDSFLNDPPTGYQKNSFQFTTGIGYTFQ</sequence>
<accession>A0A7Y9PDD4</accession>
<dbReference type="AlphaFoldDB" id="A0A7Y9PDD4"/>
<dbReference type="InterPro" id="IPR007433">
    <property type="entry name" value="DUF481"/>
</dbReference>
<comment type="caution">
    <text evidence="1">The sequence shown here is derived from an EMBL/GenBank/DDBJ whole genome shotgun (WGS) entry which is preliminary data.</text>
</comment>
<dbReference type="Pfam" id="PF04338">
    <property type="entry name" value="DUF481"/>
    <property type="match status" value="1"/>
</dbReference>
<keyword evidence="2" id="KW-1185">Reference proteome</keyword>
<organism evidence="1 2">
    <name type="scientific">Granulicella arctica</name>
    <dbReference type="NCBI Taxonomy" id="940613"/>
    <lineage>
        <taxon>Bacteria</taxon>
        <taxon>Pseudomonadati</taxon>
        <taxon>Acidobacteriota</taxon>
        <taxon>Terriglobia</taxon>
        <taxon>Terriglobales</taxon>
        <taxon>Acidobacteriaceae</taxon>
        <taxon>Granulicella</taxon>
    </lineage>
</organism>
<dbReference type="RefSeq" id="WP_179486765.1">
    <property type="nucleotide sequence ID" value="NZ_JACCCW010000001.1"/>
</dbReference>
<gene>
    <name evidence="1" type="ORF">HDF17_000138</name>
</gene>
<evidence type="ECO:0000313" key="2">
    <source>
        <dbReference type="Proteomes" id="UP000589520"/>
    </source>
</evidence>
<reference evidence="1 2" key="1">
    <citation type="submission" date="2020-07" db="EMBL/GenBank/DDBJ databases">
        <title>Genomic Encyclopedia of Type Strains, Phase IV (KMG-V): Genome sequencing to study the core and pangenomes of soil and plant-associated prokaryotes.</title>
        <authorList>
            <person name="Whitman W."/>
        </authorList>
    </citation>
    <scope>NUCLEOTIDE SEQUENCE [LARGE SCALE GENOMIC DNA]</scope>
    <source>
        <strain evidence="1 2">X4EP2</strain>
    </source>
</reference>